<keyword evidence="7" id="KW-0732">Signal</keyword>
<reference evidence="9 10" key="1">
    <citation type="submission" date="2018-11" db="EMBL/GenBank/DDBJ databases">
        <title>Sequencing the genomes of 1000 actinobacteria strains.</title>
        <authorList>
            <person name="Klenk H.-P."/>
        </authorList>
    </citation>
    <scope>NUCLEOTIDE SEQUENCE [LARGE SCALE GENOMIC DNA]</scope>
    <source>
        <strain evidence="9 10">DSM 11294</strain>
    </source>
</reference>
<dbReference type="SUPFAM" id="SSF54534">
    <property type="entry name" value="FKBP-like"/>
    <property type="match status" value="2"/>
</dbReference>
<proteinExistence type="predicted"/>
<keyword evidence="4 5" id="KW-0413">Isomerase</keyword>
<dbReference type="Proteomes" id="UP000280668">
    <property type="component" value="Unassembled WGS sequence"/>
</dbReference>
<feature type="signal peptide" evidence="7">
    <location>
        <begin position="1"/>
        <end position="24"/>
    </location>
</feature>
<dbReference type="PROSITE" id="PS51257">
    <property type="entry name" value="PROKAR_LIPOPROTEIN"/>
    <property type="match status" value="1"/>
</dbReference>
<name>A0A3N2B8R1_9MICO</name>
<evidence type="ECO:0000256" key="3">
    <source>
        <dbReference type="ARBA" id="ARBA00023110"/>
    </source>
</evidence>
<dbReference type="OrthoDB" id="25996at2"/>
<organism evidence="9 10">
    <name type="scientific">Bogoriella caseilytica</name>
    <dbReference type="NCBI Taxonomy" id="56055"/>
    <lineage>
        <taxon>Bacteria</taxon>
        <taxon>Bacillati</taxon>
        <taxon>Actinomycetota</taxon>
        <taxon>Actinomycetes</taxon>
        <taxon>Micrococcales</taxon>
        <taxon>Bogoriellaceae</taxon>
        <taxon>Bogoriella</taxon>
    </lineage>
</organism>
<dbReference type="GO" id="GO:0003755">
    <property type="term" value="F:peptidyl-prolyl cis-trans isomerase activity"/>
    <property type="evidence" value="ECO:0007669"/>
    <property type="project" value="UniProtKB-KW"/>
</dbReference>
<dbReference type="PROSITE" id="PS50059">
    <property type="entry name" value="FKBP_PPIASE"/>
    <property type="match status" value="1"/>
</dbReference>
<feature type="domain" description="PPIase FKBP-type" evidence="8">
    <location>
        <begin position="210"/>
        <end position="273"/>
    </location>
</feature>
<evidence type="ECO:0000256" key="1">
    <source>
        <dbReference type="ARBA" id="ARBA00000971"/>
    </source>
</evidence>
<feature type="chain" id="PRO_5039431289" description="peptidylprolyl isomerase" evidence="7">
    <location>
        <begin position="25"/>
        <end position="318"/>
    </location>
</feature>
<comment type="caution">
    <text evidence="9">The sequence shown here is derived from an EMBL/GenBank/DDBJ whole genome shotgun (WGS) entry which is preliminary data.</text>
</comment>
<evidence type="ECO:0000256" key="5">
    <source>
        <dbReference type="PROSITE-ProRule" id="PRU00277"/>
    </source>
</evidence>
<evidence type="ECO:0000256" key="7">
    <source>
        <dbReference type="SAM" id="SignalP"/>
    </source>
</evidence>
<evidence type="ECO:0000313" key="9">
    <source>
        <dbReference type="EMBL" id="ROR71676.1"/>
    </source>
</evidence>
<dbReference type="EC" id="5.2.1.8" evidence="2 5"/>
<dbReference type="InterPro" id="IPR001179">
    <property type="entry name" value="PPIase_FKBP_dom"/>
</dbReference>
<keyword evidence="3 5" id="KW-0697">Rotamase</keyword>
<evidence type="ECO:0000313" key="10">
    <source>
        <dbReference type="Proteomes" id="UP000280668"/>
    </source>
</evidence>
<feature type="region of interest" description="Disordered" evidence="6">
    <location>
        <begin position="289"/>
        <end position="318"/>
    </location>
</feature>
<evidence type="ECO:0000259" key="8">
    <source>
        <dbReference type="PROSITE" id="PS50059"/>
    </source>
</evidence>
<dbReference type="Gene3D" id="3.10.50.40">
    <property type="match status" value="1"/>
</dbReference>
<evidence type="ECO:0000256" key="4">
    <source>
        <dbReference type="ARBA" id="ARBA00023235"/>
    </source>
</evidence>
<protein>
    <recommendedName>
        <fullName evidence="2 5">peptidylprolyl isomerase</fullName>
        <ecNumber evidence="2 5">5.2.1.8</ecNumber>
    </recommendedName>
</protein>
<accession>A0A3N2B8R1</accession>
<feature type="compositionally biased region" description="Acidic residues" evidence="6">
    <location>
        <begin position="300"/>
        <end position="318"/>
    </location>
</feature>
<comment type="catalytic activity">
    <reaction evidence="1 5">
        <text>[protein]-peptidylproline (omega=180) = [protein]-peptidylproline (omega=0)</text>
        <dbReference type="Rhea" id="RHEA:16237"/>
        <dbReference type="Rhea" id="RHEA-COMP:10747"/>
        <dbReference type="Rhea" id="RHEA-COMP:10748"/>
        <dbReference type="ChEBI" id="CHEBI:83833"/>
        <dbReference type="ChEBI" id="CHEBI:83834"/>
        <dbReference type="EC" id="5.2.1.8"/>
    </reaction>
</comment>
<dbReference type="EMBL" id="RKHK01000001">
    <property type="protein sequence ID" value="ROR71676.1"/>
    <property type="molecule type" value="Genomic_DNA"/>
</dbReference>
<dbReference type="RefSeq" id="WP_123302368.1">
    <property type="nucleotide sequence ID" value="NZ_RKHK01000001.1"/>
</dbReference>
<sequence>MTASARWGTALAALVLAATMSSCSPEEEPEPIDEIAVSGVFGRVPMVAFEAPLPLEEESIEVLTEGEGRELSAGDQALLSYTGFDGRTGHIMWDESPTLTEIHEISAEGVGEGLLDALDGVTEGSRLLVTQPVDDDDGTGMLVVVIDVRFTEAHGEELPPPDDDEISGRLPTVSLDESGVPRIDLPDDQPPGELFSAQLIRGTGPQLRPGQGVIAHYVGLEWETGQVIDSTWADGVPREQAIDDLPEGLQLELLDQPVGSRVLIVIPPAQWDGNATAAFVVDILAASGSNDEVVTTPPAPDDDGDNESDDATEQEDEA</sequence>
<dbReference type="InterPro" id="IPR046357">
    <property type="entry name" value="PPIase_dom_sf"/>
</dbReference>
<gene>
    <name evidence="9" type="ORF">EDD31_0013</name>
</gene>
<evidence type="ECO:0000256" key="2">
    <source>
        <dbReference type="ARBA" id="ARBA00013194"/>
    </source>
</evidence>
<keyword evidence="10" id="KW-1185">Reference proteome</keyword>
<evidence type="ECO:0000256" key="6">
    <source>
        <dbReference type="SAM" id="MobiDB-lite"/>
    </source>
</evidence>
<dbReference type="AlphaFoldDB" id="A0A3N2B8R1"/>